<reference evidence="2 3" key="1">
    <citation type="submission" date="2023-08" db="EMBL/GenBank/DDBJ databases">
        <title>A Necator americanus chromosomal reference genome.</title>
        <authorList>
            <person name="Ilik V."/>
            <person name="Petrzelkova K.J."/>
            <person name="Pardy F."/>
            <person name="Fuh T."/>
            <person name="Niatou-Singa F.S."/>
            <person name="Gouil Q."/>
            <person name="Baker L."/>
            <person name="Ritchie M.E."/>
            <person name="Jex A.R."/>
            <person name="Gazzola D."/>
            <person name="Li H."/>
            <person name="Toshio Fujiwara R."/>
            <person name="Zhan B."/>
            <person name="Aroian R.V."/>
            <person name="Pafco B."/>
            <person name="Schwarz E.M."/>
        </authorList>
    </citation>
    <scope>NUCLEOTIDE SEQUENCE [LARGE SCALE GENOMIC DNA]</scope>
    <source>
        <strain evidence="2 3">Aroian</strain>
        <tissue evidence="2">Whole animal</tissue>
    </source>
</reference>
<evidence type="ECO:0000313" key="3">
    <source>
        <dbReference type="Proteomes" id="UP001303046"/>
    </source>
</evidence>
<evidence type="ECO:0000256" key="1">
    <source>
        <dbReference type="SAM" id="MobiDB-lite"/>
    </source>
</evidence>
<accession>A0ABR1DWH5</accession>
<keyword evidence="3" id="KW-1185">Reference proteome</keyword>
<organism evidence="2 3">
    <name type="scientific">Necator americanus</name>
    <name type="common">Human hookworm</name>
    <dbReference type="NCBI Taxonomy" id="51031"/>
    <lineage>
        <taxon>Eukaryota</taxon>
        <taxon>Metazoa</taxon>
        <taxon>Ecdysozoa</taxon>
        <taxon>Nematoda</taxon>
        <taxon>Chromadorea</taxon>
        <taxon>Rhabditida</taxon>
        <taxon>Rhabditina</taxon>
        <taxon>Rhabditomorpha</taxon>
        <taxon>Strongyloidea</taxon>
        <taxon>Ancylostomatidae</taxon>
        <taxon>Bunostominae</taxon>
        <taxon>Necator</taxon>
    </lineage>
</organism>
<protein>
    <submittedName>
        <fullName evidence="2">Uncharacterized protein</fullName>
    </submittedName>
</protein>
<evidence type="ECO:0000313" key="2">
    <source>
        <dbReference type="EMBL" id="KAK6753851.1"/>
    </source>
</evidence>
<dbReference type="Proteomes" id="UP001303046">
    <property type="component" value="Unassembled WGS sequence"/>
</dbReference>
<gene>
    <name evidence="2" type="primary">Necator_chrV.g17855</name>
    <name evidence="2" type="ORF">RB195_013065</name>
</gene>
<dbReference type="EMBL" id="JAVFWL010000005">
    <property type="protein sequence ID" value="KAK6753851.1"/>
    <property type="molecule type" value="Genomic_DNA"/>
</dbReference>
<sequence>MSSICSSCQLRFNPSAFFTPIRVTIPYVQESSCSEHYEIATVKDLNILEENLNSAWVFGFQNGSEKKNHGKIMENGQFRQASSPKGSAMAARSMAQNHG</sequence>
<proteinExistence type="predicted"/>
<comment type="caution">
    <text evidence="2">The sequence shown here is derived from an EMBL/GenBank/DDBJ whole genome shotgun (WGS) entry which is preliminary data.</text>
</comment>
<name>A0ABR1DWH5_NECAM</name>
<feature type="region of interest" description="Disordered" evidence="1">
    <location>
        <begin position="77"/>
        <end position="99"/>
    </location>
</feature>